<feature type="transmembrane region" description="Helical" evidence="1">
    <location>
        <begin position="6"/>
        <end position="31"/>
    </location>
</feature>
<keyword evidence="1" id="KW-0472">Membrane</keyword>
<sequence length="73" mass="8354">MMGGGWGGMFFGLIFWVLIIVGIIWLISWIAREGGMRRELRGGSSATEILKERYAKGEINKQEFEEKMKDLSK</sequence>
<keyword evidence="1" id="KW-0812">Transmembrane</keyword>
<proteinExistence type="predicted"/>
<accession>A0A1G2FA68</accession>
<comment type="caution">
    <text evidence="3">The sequence shown here is derived from an EMBL/GenBank/DDBJ whole genome shotgun (WGS) entry which is preliminary data.</text>
</comment>
<evidence type="ECO:0000313" key="3">
    <source>
        <dbReference type="EMBL" id="OGZ34974.1"/>
    </source>
</evidence>
<dbReference type="Proteomes" id="UP000177725">
    <property type="component" value="Unassembled WGS sequence"/>
</dbReference>
<name>A0A1G2FA68_9BACT</name>
<dbReference type="AlphaFoldDB" id="A0A1G2FA68"/>
<evidence type="ECO:0000256" key="1">
    <source>
        <dbReference type="SAM" id="Phobius"/>
    </source>
</evidence>
<evidence type="ECO:0000313" key="4">
    <source>
        <dbReference type="Proteomes" id="UP000177725"/>
    </source>
</evidence>
<protein>
    <recommendedName>
        <fullName evidence="2">SHOCT domain-containing protein</fullName>
    </recommendedName>
</protein>
<keyword evidence="1" id="KW-1133">Transmembrane helix</keyword>
<dbReference type="EMBL" id="MHMV01000006">
    <property type="protein sequence ID" value="OGZ34974.1"/>
    <property type="molecule type" value="Genomic_DNA"/>
</dbReference>
<evidence type="ECO:0000259" key="2">
    <source>
        <dbReference type="Pfam" id="PF09851"/>
    </source>
</evidence>
<organism evidence="3 4">
    <name type="scientific">Candidatus Portnoybacteria bacterium RBG_13_41_18</name>
    <dbReference type="NCBI Taxonomy" id="1801991"/>
    <lineage>
        <taxon>Bacteria</taxon>
        <taxon>Candidatus Portnoyibacteriota</taxon>
    </lineage>
</organism>
<dbReference type="InterPro" id="IPR018649">
    <property type="entry name" value="SHOCT"/>
</dbReference>
<gene>
    <name evidence="3" type="ORF">A2174_00130</name>
</gene>
<reference evidence="3 4" key="1">
    <citation type="journal article" date="2016" name="Nat. Commun.">
        <title>Thousands of microbial genomes shed light on interconnected biogeochemical processes in an aquifer system.</title>
        <authorList>
            <person name="Anantharaman K."/>
            <person name="Brown C.T."/>
            <person name="Hug L.A."/>
            <person name="Sharon I."/>
            <person name="Castelle C.J."/>
            <person name="Probst A.J."/>
            <person name="Thomas B.C."/>
            <person name="Singh A."/>
            <person name="Wilkins M.J."/>
            <person name="Karaoz U."/>
            <person name="Brodie E.L."/>
            <person name="Williams K.H."/>
            <person name="Hubbard S.S."/>
            <person name="Banfield J.F."/>
        </authorList>
    </citation>
    <scope>NUCLEOTIDE SEQUENCE [LARGE SCALE GENOMIC DNA]</scope>
</reference>
<dbReference type="Pfam" id="PF09851">
    <property type="entry name" value="SHOCT"/>
    <property type="match status" value="1"/>
</dbReference>
<feature type="domain" description="SHOCT" evidence="2">
    <location>
        <begin position="48"/>
        <end position="71"/>
    </location>
</feature>